<feature type="non-terminal residue" evidence="1">
    <location>
        <position position="1"/>
    </location>
</feature>
<dbReference type="AlphaFoldDB" id="A0A392VQ48"/>
<name>A0A392VQ48_9FABA</name>
<comment type="caution">
    <text evidence="1">The sequence shown here is derived from an EMBL/GenBank/DDBJ whole genome shotgun (WGS) entry which is preliminary data.</text>
</comment>
<evidence type="ECO:0000313" key="1">
    <source>
        <dbReference type="EMBL" id="MCI88835.1"/>
    </source>
</evidence>
<proteinExistence type="predicted"/>
<reference evidence="1 2" key="1">
    <citation type="journal article" date="2018" name="Front. Plant Sci.">
        <title>Red Clover (Trifolium pratense) and Zigzag Clover (T. medium) - A Picture of Genomic Similarities and Differences.</title>
        <authorList>
            <person name="Dluhosova J."/>
            <person name="Istvanek J."/>
            <person name="Nedelnik J."/>
            <person name="Repkova J."/>
        </authorList>
    </citation>
    <scope>NUCLEOTIDE SEQUENCE [LARGE SCALE GENOMIC DNA]</scope>
    <source>
        <strain evidence="2">cv. 10/8</strain>
        <tissue evidence="1">Leaf</tissue>
    </source>
</reference>
<keyword evidence="2" id="KW-1185">Reference proteome</keyword>
<evidence type="ECO:0000313" key="2">
    <source>
        <dbReference type="Proteomes" id="UP000265520"/>
    </source>
</evidence>
<protein>
    <submittedName>
        <fullName evidence="1">Uncharacterized protein</fullName>
    </submittedName>
</protein>
<organism evidence="1 2">
    <name type="scientific">Trifolium medium</name>
    <dbReference type="NCBI Taxonomy" id="97028"/>
    <lineage>
        <taxon>Eukaryota</taxon>
        <taxon>Viridiplantae</taxon>
        <taxon>Streptophyta</taxon>
        <taxon>Embryophyta</taxon>
        <taxon>Tracheophyta</taxon>
        <taxon>Spermatophyta</taxon>
        <taxon>Magnoliopsida</taxon>
        <taxon>eudicotyledons</taxon>
        <taxon>Gunneridae</taxon>
        <taxon>Pentapetalae</taxon>
        <taxon>rosids</taxon>
        <taxon>fabids</taxon>
        <taxon>Fabales</taxon>
        <taxon>Fabaceae</taxon>
        <taxon>Papilionoideae</taxon>
        <taxon>50 kb inversion clade</taxon>
        <taxon>NPAAA clade</taxon>
        <taxon>Hologalegina</taxon>
        <taxon>IRL clade</taxon>
        <taxon>Trifolieae</taxon>
        <taxon>Trifolium</taxon>
    </lineage>
</organism>
<dbReference type="Proteomes" id="UP000265520">
    <property type="component" value="Unassembled WGS sequence"/>
</dbReference>
<feature type="non-terminal residue" evidence="1">
    <location>
        <position position="70"/>
    </location>
</feature>
<accession>A0A392VQ48</accession>
<dbReference type="EMBL" id="LXQA011203576">
    <property type="protein sequence ID" value="MCI88835.1"/>
    <property type="molecule type" value="Genomic_DNA"/>
</dbReference>
<sequence>FITSLDEFWGGFALKPPQSTLFCVLSPGEVLVSPGAVLEVARRGAGEDVTSCRQMSLAEAKHSANESLPV</sequence>